<evidence type="ECO:0000313" key="1">
    <source>
        <dbReference type="EMBL" id="CAB3726255.1"/>
    </source>
</evidence>
<dbReference type="AlphaFoldDB" id="A0A2N7VU29"/>
<organism evidence="1 4">
    <name type="scientific">Paraburkholderia rhynchosiae</name>
    <dbReference type="NCBI Taxonomy" id="487049"/>
    <lineage>
        <taxon>Bacteria</taxon>
        <taxon>Pseudomonadati</taxon>
        <taxon>Pseudomonadota</taxon>
        <taxon>Betaproteobacteria</taxon>
        <taxon>Burkholderiales</taxon>
        <taxon>Burkholderiaceae</taxon>
        <taxon>Paraburkholderia</taxon>
    </lineage>
</organism>
<dbReference type="Proteomes" id="UP000494205">
    <property type="component" value="Unassembled WGS sequence"/>
</dbReference>
<reference evidence="1 4" key="2">
    <citation type="submission" date="2020-04" db="EMBL/GenBank/DDBJ databases">
        <authorList>
            <person name="De Canck E."/>
        </authorList>
    </citation>
    <scope>NUCLEOTIDE SEQUENCE [LARGE SCALE GENOMIC DNA]</scope>
    <source>
        <strain evidence="1 4">LMG 27174</strain>
    </source>
</reference>
<evidence type="ECO:0000313" key="4">
    <source>
        <dbReference type="Proteomes" id="UP000494205"/>
    </source>
</evidence>
<sequence>MTLKTKLYLAGALALVAAGFYLDRRYVQAGGATGIAFNVADTIWNNAAGVAANTGASVWTGMTSYAGDRLVQQQQQLPAVSAGVISPFPTSAWDVIPAGL</sequence>
<protein>
    <submittedName>
        <fullName evidence="1">Uncharacterized protein</fullName>
    </submittedName>
</protein>
<accession>A0A2N7VU29</accession>
<keyword evidence="3" id="KW-1185">Reference proteome</keyword>
<dbReference type="RefSeq" id="WP_102636436.1">
    <property type="nucleotide sequence ID" value="NZ_CADIJZ010000023.1"/>
</dbReference>
<dbReference type="Proteomes" id="UP000235659">
    <property type="component" value="Unassembled WGS sequence"/>
</dbReference>
<gene>
    <name evidence="2" type="ORF">C0Z16_34315</name>
    <name evidence="1" type="ORF">LMG27174_05394</name>
</gene>
<dbReference type="EMBL" id="CADIJZ010000023">
    <property type="protein sequence ID" value="CAB3726255.1"/>
    <property type="molecule type" value="Genomic_DNA"/>
</dbReference>
<dbReference type="OrthoDB" id="9928980at2"/>
<dbReference type="EMBL" id="PNXY01000052">
    <property type="protein sequence ID" value="PMS20660.1"/>
    <property type="molecule type" value="Genomic_DNA"/>
</dbReference>
<name>A0A2N7VU29_9BURK</name>
<evidence type="ECO:0000313" key="2">
    <source>
        <dbReference type="EMBL" id="PMS20660.1"/>
    </source>
</evidence>
<reference evidence="2 3" key="1">
    <citation type="submission" date="2018-01" db="EMBL/GenBank/DDBJ databases">
        <title>Whole genome analyses suggest that Burkholderia sensu lato contains two further novel genera in the rhizoxinica-symbiotica group Mycetohabitans gen. nov., and Trinickia gen. nov.: implications for the evolution of diazotrophy and nodulation in the Burkholderiaceae.</title>
        <authorList>
            <person name="Estrada-de los Santos P."/>
            <person name="Palmer M."/>
            <person name="Chavez-Ramirez B."/>
            <person name="Beukes C."/>
            <person name="Steenkamp E.T."/>
            <person name="Hirsch A.M."/>
            <person name="Manyaka P."/>
            <person name="Maluk M."/>
            <person name="Lafos M."/>
            <person name="Crook M."/>
            <person name="Gross E."/>
            <person name="Simon M.F."/>
            <person name="Bueno dos Reis Junior F."/>
            <person name="Poole P.S."/>
            <person name="Venter S.N."/>
            <person name="James E.K."/>
        </authorList>
    </citation>
    <scope>NUCLEOTIDE SEQUENCE [LARGE SCALE GENOMIC DNA]</scope>
    <source>
        <strain evidence="2 3">WSM 3937</strain>
    </source>
</reference>
<evidence type="ECO:0000313" key="3">
    <source>
        <dbReference type="Proteomes" id="UP000235659"/>
    </source>
</evidence>
<proteinExistence type="predicted"/>